<dbReference type="EMBL" id="HG739085">
    <property type="protein sequence ID" value="CDO96749.1"/>
    <property type="molecule type" value="Genomic_DNA"/>
</dbReference>
<dbReference type="PANTHER" id="PTHR22835">
    <property type="entry name" value="ZINC FINGER FYVE DOMAIN CONTAINING PROTEIN"/>
    <property type="match status" value="1"/>
</dbReference>
<sequence length="397" mass="43858">MALLKTVSFCFAILVVLLLTPLQIASACYTSIYAFGDSLSDAGNYIHIYQQMFPGTHKLPRYASPPYGETYFHHPTGRTSDGRTIIDFMAEYYGLPLIPPYIRGVNQSSSNFGAGINFAVVGAPALDVGFYEERRIHFTTSNISMRTQLSWFKGVLPSLCRSSSCRELFNSSLIVMGPFGGNDYGHSFLQGRSLEETKTLVPLVINAISISIQELINLGVKNIMVPGMLPDGCLPISLTMFKGYKKEDYDRITGCLIWLNDFSKYHNELLQAELTRIRQRHRNAVVMYANYYDALMQLYLSPEQYGFGGEPLTACCGAGGIPYNYDSDAVCGDPPSRACAQPSLYISWDGAHCTEAAYRFITKSLLEGPYTAPHINSSCSLITEESGYSSAATATTR</sequence>
<dbReference type="PROSITE" id="PS51257">
    <property type="entry name" value="PROKAR_LIPOPROTEIN"/>
    <property type="match status" value="1"/>
</dbReference>
<evidence type="ECO:0000256" key="2">
    <source>
        <dbReference type="ARBA" id="ARBA00022729"/>
    </source>
</evidence>
<reference evidence="7" key="1">
    <citation type="journal article" date="2014" name="Science">
        <title>The coffee genome provides insight into the convergent evolution of caffeine biosynthesis.</title>
        <authorList>
            <person name="Denoeud F."/>
            <person name="Carretero-Paulet L."/>
            <person name="Dereeper A."/>
            <person name="Droc G."/>
            <person name="Guyot R."/>
            <person name="Pietrella M."/>
            <person name="Zheng C."/>
            <person name="Alberti A."/>
            <person name="Anthony F."/>
            <person name="Aprea G."/>
            <person name="Aury J.M."/>
            <person name="Bento P."/>
            <person name="Bernard M."/>
            <person name="Bocs S."/>
            <person name="Campa C."/>
            <person name="Cenci A."/>
            <person name="Combes M.C."/>
            <person name="Crouzillat D."/>
            <person name="Da Silva C."/>
            <person name="Daddiego L."/>
            <person name="De Bellis F."/>
            <person name="Dussert S."/>
            <person name="Garsmeur O."/>
            <person name="Gayraud T."/>
            <person name="Guignon V."/>
            <person name="Jahn K."/>
            <person name="Jamilloux V."/>
            <person name="Joet T."/>
            <person name="Labadie K."/>
            <person name="Lan T."/>
            <person name="Leclercq J."/>
            <person name="Lepelley M."/>
            <person name="Leroy T."/>
            <person name="Li L.T."/>
            <person name="Librado P."/>
            <person name="Lopez L."/>
            <person name="Munoz A."/>
            <person name="Noel B."/>
            <person name="Pallavicini A."/>
            <person name="Perrotta G."/>
            <person name="Poncet V."/>
            <person name="Pot D."/>
            <person name="Priyono X."/>
            <person name="Rigoreau M."/>
            <person name="Rouard M."/>
            <person name="Rozas J."/>
            <person name="Tranchant-Dubreuil C."/>
            <person name="VanBuren R."/>
            <person name="Zhang Q."/>
            <person name="Andrade A.C."/>
            <person name="Argout X."/>
            <person name="Bertrand B."/>
            <person name="de Kochko A."/>
            <person name="Graziosi G."/>
            <person name="Henry R.J."/>
            <person name="Jayarama X."/>
            <person name="Ming R."/>
            <person name="Nagai C."/>
            <person name="Rounsley S."/>
            <person name="Sankoff D."/>
            <person name="Giuliano G."/>
            <person name="Albert V.A."/>
            <person name="Wincker P."/>
            <person name="Lashermes P."/>
        </authorList>
    </citation>
    <scope>NUCLEOTIDE SEQUENCE [LARGE SCALE GENOMIC DNA]</scope>
    <source>
        <strain evidence="7">cv. DH200-94</strain>
    </source>
</reference>
<dbReference type="PANTHER" id="PTHR22835:SF683">
    <property type="entry name" value="OS05G0506800 PROTEIN"/>
    <property type="match status" value="1"/>
</dbReference>
<keyword evidence="3" id="KW-0378">Hydrolase</keyword>
<dbReference type="CDD" id="cd01837">
    <property type="entry name" value="SGNH_plant_lipase_like"/>
    <property type="match status" value="1"/>
</dbReference>
<dbReference type="PhylomeDB" id="A0A068TLG0"/>
<dbReference type="OrthoDB" id="1600564at2759"/>
<feature type="chain" id="PRO_5001654069" evidence="5">
    <location>
        <begin position="28"/>
        <end position="397"/>
    </location>
</feature>
<dbReference type="AlphaFoldDB" id="A0A068TLG0"/>
<dbReference type="OMA" id="TSNISMR"/>
<dbReference type="InParanoid" id="A0A068TLG0"/>
<dbReference type="InterPro" id="IPR008265">
    <property type="entry name" value="Lipase_GDSL_AS"/>
</dbReference>
<proteinExistence type="inferred from homology"/>
<dbReference type="InterPro" id="IPR036514">
    <property type="entry name" value="SGNH_hydro_sf"/>
</dbReference>
<dbReference type="InterPro" id="IPR001087">
    <property type="entry name" value="GDSL"/>
</dbReference>
<dbReference type="Gene3D" id="3.40.50.1110">
    <property type="entry name" value="SGNH hydrolase"/>
    <property type="match status" value="1"/>
</dbReference>
<comment type="similarity">
    <text evidence="1">Belongs to the 'GDSL' lipolytic enzyme family.</text>
</comment>
<dbReference type="STRING" id="49390.A0A068TLG0"/>
<evidence type="ECO:0000256" key="3">
    <source>
        <dbReference type="ARBA" id="ARBA00022801"/>
    </source>
</evidence>
<dbReference type="GO" id="GO:0016298">
    <property type="term" value="F:lipase activity"/>
    <property type="evidence" value="ECO:0007669"/>
    <property type="project" value="InterPro"/>
</dbReference>
<dbReference type="GO" id="GO:0006629">
    <property type="term" value="P:lipid metabolic process"/>
    <property type="evidence" value="ECO:0007669"/>
    <property type="project" value="InterPro"/>
</dbReference>
<name>A0A068TLG0_COFCA</name>
<organism evidence="6 7">
    <name type="scientific">Coffea canephora</name>
    <name type="common">Robusta coffee</name>
    <dbReference type="NCBI Taxonomy" id="49390"/>
    <lineage>
        <taxon>Eukaryota</taxon>
        <taxon>Viridiplantae</taxon>
        <taxon>Streptophyta</taxon>
        <taxon>Embryophyta</taxon>
        <taxon>Tracheophyta</taxon>
        <taxon>Spermatophyta</taxon>
        <taxon>Magnoliopsida</taxon>
        <taxon>eudicotyledons</taxon>
        <taxon>Gunneridae</taxon>
        <taxon>Pentapetalae</taxon>
        <taxon>asterids</taxon>
        <taxon>lamiids</taxon>
        <taxon>Gentianales</taxon>
        <taxon>Rubiaceae</taxon>
        <taxon>Ixoroideae</taxon>
        <taxon>Gardenieae complex</taxon>
        <taxon>Bertiereae - Coffeeae clade</taxon>
        <taxon>Coffeeae</taxon>
        <taxon>Coffea</taxon>
    </lineage>
</organism>
<evidence type="ECO:0000256" key="1">
    <source>
        <dbReference type="ARBA" id="ARBA00008668"/>
    </source>
</evidence>
<gene>
    <name evidence="6" type="ORF">GSCOC_T00013864001</name>
</gene>
<dbReference type="Proteomes" id="UP000295252">
    <property type="component" value="Chromosome IV"/>
</dbReference>
<keyword evidence="4" id="KW-0325">Glycoprotein</keyword>
<protein>
    <submittedName>
        <fullName evidence="6">Uncharacterized protein</fullName>
    </submittedName>
</protein>
<dbReference type="InterPro" id="IPR035669">
    <property type="entry name" value="SGNH_plant_lipase-like"/>
</dbReference>
<dbReference type="SUPFAM" id="SSF52266">
    <property type="entry name" value="SGNH hydrolase"/>
    <property type="match status" value="1"/>
</dbReference>
<evidence type="ECO:0000313" key="7">
    <source>
        <dbReference type="Proteomes" id="UP000295252"/>
    </source>
</evidence>
<accession>A0A068TLG0</accession>
<dbReference type="Pfam" id="PF00657">
    <property type="entry name" value="Lipase_GDSL"/>
    <property type="match status" value="1"/>
</dbReference>
<feature type="signal peptide" evidence="5">
    <location>
        <begin position="1"/>
        <end position="27"/>
    </location>
</feature>
<dbReference type="PROSITE" id="PS01098">
    <property type="entry name" value="LIPASE_GDSL_SER"/>
    <property type="match status" value="1"/>
</dbReference>
<dbReference type="Gramene" id="CDO96749">
    <property type="protein sequence ID" value="CDO96749"/>
    <property type="gene ID" value="GSCOC_T00013864001"/>
</dbReference>
<evidence type="ECO:0000313" key="6">
    <source>
        <dbReference type="EMBL" id="CDO96749.1"/>
    </source>
</evidence>
<evidence type="ECO:0000256" key="4">
    <source>
        <dbReference type="ARBA" id="ARBA00023180"/>
    </source>
</evidence>
<evidence type="ECO:0000256" key="5">
    <source>
        <dbReference type="SAM" id="SignalP"/>
    </source>
</evidence>
<keyword evidence="2 5" id="KW-0732">Signal</keyword>
<keyword evidence="7" id="KW-1185">Reference proteome</keyword>